<gene>
    <name evidence="2" type="ORF">EAH80_18240</name>
</gene>
<feature type="transmembrane region" description="Helical" evidence="1">
    <location>
        <begin position="171"/>
        <end position="191"/>
    </location>
</feature>
<evidence type="ECO:0008006" key="4">
    <source>
        <dbReference type="Google" id="ProtNLM"/>
    </source>
</evidence>
<accession>A0A502E5V8</accession>
<dbReference type="OrthoDB" id="3218196at2"/>
<keyword evidence="3" id="KW-1185">Reference proteome</keyword>
<proteinExistence type="predicted"/>
<dbReference type="AlphaFoldDB" id="A0A502E5V8"/>
<evidence type="ECO:0000256" key="1">
    <source>
        <dbReference type="SAM" id="Phobius"/>
    </source>
</evidence>
<name>A0A502E5V8_9MYCO</name>
<comment type="caution">
    <text evidence="2">The sequence shown here is derived from an EMBL/GenBank/DDBJ whole genome shotgun (WGS) entry which is preliminary data.</text>
</comment>
<dbReference type="EMBL" id="RCZG01000007">
    <property type="protein sequence ID" value="TPG32877.1"/>
    <property type="molecule type" value="Genomic_DNA"/>
</dbReference>
<reference evidence="2 3" key="1">
    <citation type="journal article" date="2019" name="Environ. Microbiol.">
        <title>Species interactions and distinct microbial communities in high Arctic permafrost affected cryosols are associated with the CH4 and CO2 gas fluxes.</title>
        <authorList>
            <person name="Altshuler I."/>
            <person name="Hamel J."/>
            <person name="Turney S."/>
            <person name="Magnuson E."/>
            <person name="Levesque R."/>
            <person name="Greer C."/>
            <person name="Whyte L.G."/>
        </authorList>
    </citation>
    <scope>NUCLEOTIDE SEQUENCE [LARGE SCALE GENOMIC DNA]</scope>
    <source>
        <strain evidence="2 3">S5.20</strain>
    </source>
</reference>
<feature type="transmembrane region" description="Helical" evidence="1">
    <location>
        <begin position="203"/>
        <end position="224"/>
    </location>
</feature>
<organism evidence="2 3">
    <name type="scientific">Mycolicibacterium hodleri</name>
    <dbReference type="NCBI Taxonomy" id="49897"/>
    <lineage>
        <taxon>Bacteria</taxon>
        <taxon>Bacillati</taxon>
        <taxon>Actinomycetota</taxon>
        <taxon>Actinomycetes</taxon>
        <taxon>Mycobacteriales</taxon>
        <taxon>Mycobacteriaceae</taxon>
        <taxon>Mycolicibacterium</taxon>
    </lineage>
</organism>
<protein>
    <recommendedName>
        <fullName evidence="4">Secreted protein</fullName>
    </recommendedName>
</protein>
<feature type="transmembrane region" description="Helical" evidence="1">
    <location>
        <begin position="363"/>
        <end position="385"/>
    </location>
</feature>
<evidence type="ECO:0000313" key="3">
    <source>
        <dbReference type="Proteomes" id="UP000320095"/>
    </source>
</evidence>
<keyword evidence="1" id="KW-0472">Membrane</keyword>
<keyword evidence="1" id="KW-1133">Transmembrane helix</keyword>
<dbReference type="Proteomes" id="UP000320095">
    <property type="component" value="Unassembled WGS sequence"/>
</dbReference>
<sequence>MIAIVVAASCVLAGVVVGGQLDGRITESKSVLDRSEPFAYSAQKLYAALSAADAAAATEYLSGGLETAAMRARYQQALADAAEALTDATLGATDHDTRTALAQISADLVAYTGQVESARANNRQGFAVGAAYFREASSLMQTSMLPSAERVYTGALAAVDRDQIGVGSLPIAGLVLLVIVLVLIAAGSLILIGRTNRQFNRGLIGAAIAVLLVIGWIAVANVFAASKVEQSRMEGTARFEKLANARVLTQKARTDETLQLISRGDVTAGEASFNDHVGQVSALLDQGPAAAADGVLKWVASHRDQVELYRGGDYQAAVAQAIGSDPSGSAAQFAVVETSLSDAIERTRATLRDDVSAAGARLAWSPTGTLVLMVIAAAAAVVGLWPRLKEFL</sequence>
<keyword evidence="1" id="KW-0812">Transmembrane</keyword>
<evidence type="ECO:0000313" key="2">
    <source>
        <dbReference type="EMBL" id="TPG32877.1"/>
    </source>
</evidence>